<dbReference type="GO" id="GO:0006382">
    <property type="term" value="P:adenosine to inosine editing"/>
    <property type="evidence" value="ECO:0007669"/>
    <property type="project" value="TreeGrafter"/>
</dbReference>
<name>A0A540MYH7_MALBA</name>
<keyword evidence="3" id="KW-1185">Reference proteome</keyword>
<gene>
    <name evidence="2" type="ORF">C1H46_010511</name>
</gene>
<dbReference type="SMART" id="SM00552">
    <property type="entry name" value="ADEAMc"/>
    <property type="match status" value="1"/>
</dbReference>
<dbReference type="InterPro" id="IPR002466">
    <property type="entry name" value="A_deamin"/>
</dbReference>
<proteinExistence type="predicted"/>
<dbReference type="GO" id="GO:0006396">
    <property type="term" value="P:RNA processing"/>
    <property type="evidence" value="ECO:0007669"/>
    <property type="project" value="InterPro"/>
</dbReference>
<organism evidence="2 3">
    <name type="scientific">Malus baccata</name>
    <name type="common">Siberian crab apple</name>
    <name type="synonym">Pyrus baccata</name>
    <dbReference type="NCBI Taxonomy" id="106549"/>
    <lineage>
        <taxon>Eukaryota</taxon>
        <taxon>Viridiplantae</taxon>
        <taxon>Streptophyta</taxon>
        <taxon>Embryophyta</taxon>
        <taxon>Tracheophyta</taxon>
        <taxon>Spermatophyta</taxon>
        <taxon>Magnoliopsida</taxon>
        <taxon>eudicotyledons</taxon>
        <taxon>Gunneridae</taxon>
        <taxon>Pentapetalae</taxon>
        <taxon>rosids</taxon>
        <taxon>fabids</taxon>
        <taxon>Rosales</taxon>
        <taxon>Rosaceae</taxon>
        <taxon>Amygdaloideae</taxon>
        <taxon>Maleae</taxon>
        <taxon>Malus</taxon>
    </lineage>
</organism>
<dbReference type="PANTHER" id="PTHR10910">
    <property type="entry name" value="EUKARYOTE SPECIFIC DSRNA BINDING PROTEIN"/>
    <property type="match status" value="1"/>
</dbReference>
<sequence>MASTPCSETPSSPSPSSAEVAWGTKVSDKVFALYNSLPKKGKPQGREVTVLAAFLLSSPSQELEVVALGTGTKCIGRSLRSPHGDVVNDSHAEIIARRSLLRFFYAQIQCLSQICSKKSDDDESTQIQNCDAKNLIFELDPGGDGERKYTMKKDWNLHLYISQLPCGVASPSSLLSPPKHTAPRERGSSLDELNNVIAGEDPPKTNGDASQLIGLVQRKPGRGDTTLSVSCSDKIARWNVVGVQGSLLSFFLQPVYLSSVTVGQSRNYKMVYVVDQLKQALHDRVQPLSNELMNPFQVNQPLIWAAPTPQKEFQHSETALTTLTCGYSICWNKSGLHEVILGTTGRKQGTAAKGAHYPSTESLLCKKRLLEIFLSLRHECPIKIPVNEMSYQEIKERAKEYNLTSKLLKTRPPFSNWPLKPPHFEAFACHDTVSSCAAFFANNSLVPNWMRNLRAGSVCYAEGPKSSDLYFWLDMSKLHVQACKAVIKEPKYECLLPKGGPKKLGIL</sequence>
<dbReference type="STRING" id="106549.A0A540MYH7"/>
<dbReference type="Pfam" id="PF02137">
    <property type="entry name" value="A_deamin"/>
    <property type="match status" value="1"/>
</dbReference>
<dbReference type="GO" id="GO:0008251">
    <property type="term" value="F:tRNA-specific adenosine deaminase activity"/>
    <property type="evidence" value="ECO:0007669"/>
    <property type="project" value="TreeGrafter"/>
</dbReference>
<evidence type="ECO:0000313" key="2">
    <source>
        <dbReference type="EMBL" id="TQE03847.1"/>
    </source>
</evidence>
<dbReference type="GO" id="GO:0003726">
    <property type="term" value="F:double-stranded RNA adenosine deaminase activity"/>
    <property type="evidence" value="ECO:0007669"/>
    <property type="project" value="TreeGrafter"/>
</dbReference>
<protein>
    <recommendedName>
        <fullName evidence="1">A to I editase domain-containing protein</fullName>
    </recommendedName>
</protein>
<dbReference type="PANTHER" id="PTHR10910:SF62">
    <property type="entry name" value="AT07585P-RELATED"/>
    <property type="match status" value="1"/>
</dbReference>
<evidence type="ECO:0000313" key="3">
    <source>
        <dbReference type="Proteomes" id="UP000315295"/>
    </source>
</evidence>
<feature type="domain" description="A to I editase" evidence="1">
    <location>
        <begin position="67"/>
        <end position="427"/>
    </location>
</feature>
<comment type="caution">
    <text evidence="2">The sequence shown here is derived from an EMBL/GenBank/DDBJ whole genome shotgun (WGS) entry which is preliminary data.</text>
</comment>
<dbReference type="GO" id="GO:0005730">
    <property type="term" value="C:nucleolus"/>
    <property type="evidence" value="ECO:0007669"/>
    <property type="project" value="TreeGrafter"/>
</dbReference>
<dbReference type="Proteomes" id="UP000315295">
    <property type="component" value="Unassembled WGS sequence"/>
</dbReference>
<dbReference type="EMBL" id="VIEB01000149">
    <property type="protein sequence ID" value="TQE03847.1"/>
    <property type="molecule type" value="Genomic_DNA"/>
</dbReference>
<dbReference type="PROSITE" id="PS50141">
    <property type="entry name" value="A_DEAMIN_EDITASE"/>
    <property type="match status" value="1"/>
</dbReference>
<dbReference type="GO" id="GO:0003725">
    <property type="term" value="F:double-stranded RNA binding"/>
    <property type="evidence" value="ECO:0007669"/>
    <property type="project" value="TreeGrafter"/>
</dbReference>
<dbReference type="GO" id="GO:0005737">
    <property type="term" value="C:cytoplasm"/>
    <property type="evidence" value="ECO:0007669"/>
    <property type="project" value="TreeGrafter"/>
</dbReference>
<accession>A0A540MYH7</accession>
<reference evidence="2 3" key="1">
    <citation type="journal article" date="2019" name="G3 (Bethesda)">
        <title>Sequencing of a Wild Apple (Malus baccata) Genome Unravels the Differences Between Cultivated and Wild Apple Species Regarding Disease Resistance and Cold Tolerance.</title>
        <authorList>
            <person name="Chen X."/>
        </authorList>
    </citation>
    <scope>NUCLEOTIDE SEQUENCE [LARGE SCALE GENOMIC DNA]</scope>
    <source>
        <strain evidence="3">cv. Shandingzi</strain>
        <tissue evidence="2">Leaves</tissue>
    </source>
</reference>
<dbReference type="AlphaFoldDB" id="A0A540MYH7"/>
<evidence type="ECO:0000259" key="1">
    <source>
        <dbReference type="PROSITE" id="PS50141"/>
    </source>
</evidence>